<feature type="non-terminal residue" evidence="2">
    <location>
        <position position="46"/>
    </location>
</feature>
<organism evidence="2 3">
    <name type="scientific">Brassica campestris</name>
    <name type="common">Field mustard</name>
    <dbReference type="NCBI Taxonomy" id="3711"/>
    <lineage>
        <taxon>Eukaryota</taxon>
        <taxon>Viridiplantae</taxon>
        <taxon>Streptophyta</taxon>
        <taxon>Embryophyta</taxon>
        <taxon>Tracheophyta</taxon>
        <taxon>Spermatophyta</taxon>
        <taxon>Magnoliopsida</taxon>
        <taxon>eudicotyledons</taxon>
        <taxon>Gunneridae</taxon>
        <taxon>Pentapetalae</taxon>
        <taxon>rosids</taxon>
        <taxon>malvids</taxon>
        <taxon>Brassicales</taxon>
        <taxon>Brassicaceae</taxon>
        <taxon>Brassiceae</taxon>
        <taxon>Brassica</taxon>
    </lineage>
</organism>
<evidence type="ECO:0000256" key="1">
    <source>
        <dbReference type="SAM" id="MobiDB-lite"/>
    </source>
</evidence>
<evidence type="ECO:0000313" key="3">
    <source>
        <dbReference type="Proteomes" id="UP000694005"/>
    </source>
</evidence>
<evidence type="ECO:0000313" key="2">
    <source>
        <dbReference type="EMBL" id="CAG7862506.1"/>
    </source>
</evidence>
<feature type="region of interest" description="Disordered" evidence="1">
    <location>
        <begin position="1"/>
        <end position="21"/>
    </location>
</feature>
<dbReference type="Proteomes" id="UP000694005">
    <property type="component" value="Chromosome A09"/>
</dbReference>
<gene>
    <name evidence="2" type="ORF">BRAPAZ1V2_A09P29730.2</name>
</gene>
<name>A0A8D9CRM2_BRACM</name>
<reference evidence="2 3" key="1">
    <citation type="submission" date="2021-07" db="EMBL/GenBank/DDBJ databases">
        <authorList>
            <consortium name="Genoscope - CEA"/>
            <person name="William W."/>
        </authorList>
    </citation>
    <scope>NUCLEOTIDE SEQUENCE [LARGE SCALE GENOMIC DNA]</scope>
</reference>
<protein>
    <submittedName>
        <fullName evidence="2">Uncharacterized protein</fullName>
    </submittedName>
</protein>
<dbReference type="EMBL" id="LS974625">
    <property type="protein sequence ID" value="CAG7862506.1"/>
    <property type="molecule type" value="Genomic_DNA"/>
</dbReference>
<sequence length="46" mass="5076">STDVSKIPPITQQTEHLQTSAINFSETNEVCIDKQASSSLSNRRRG</sequence>
<dbReference type="Gramene" id="A09p29730.2_BraZ1">
    <property type="protein sequence ID" value="A09p29730.2_BraZ1.CDS"/>
    <property type="gene ID" value="A09g29730.2_BraZ1"/>
</dbReference>
<accession>A0A8D9CRM2</accession>
<proteinExistence type="predicted"/>
<dbReference type="AlphaFoldDB" id="A0A8D9CRM2"/>